<evidence type="ECO:0000313" key="1">
    <source>
        <dbReference type="EMBL" id="MBX57272.1"/>
    </source>
</evidence>
<reference evidence="1" key="1">
    <citation type="submission" date="2018-02" db="EMBL/GenBank/DDBJ databases">
        <title>Rhizophora mucronata_Transcriptome.</title>
        <authorList>
            <person name="Meera S.P."/>
            <person name="Sreeshan A."/>
            <person name="Augustine A."/>
        </authorList>
    </citation>
    <scope>NUCLEOTIDE SEQUENCE</scope>
    <source>
        <tissue evidence="1">Leaf</tissue>
    </source>
</reference>
<dbReference type="EMBL" id="GGEC01076788">
    <property type="protein sequence ID" value="MBX57272.1"/>
    <property type="molecule type" value="Transcribed_RNA"/>
</dbReference>
<accession>A0A2P2PRC6</accession>
<proteinExistence type="predicted"/>
<protein>
    <submittedName>
        <fullName evidence="1">Uncharacterized protein</fullName>
    </submittedName>
</protein>
<dbReference type="AlphaFoldDB" id="A0A2P2PRC6"/>
<organism evidence="1">
    <name type="scientific">Rhizophora mucronata</name>
    <name type="common">Asiatic mangrove</name>
    <dbReference type="NCBI Taxonomy" id="61149"/>
    <lineage>
        <taxon>Eukaryota</taxon>
        <taxon>Viridiplantae</taxon>
        <taxon>Streptophyta</taxon>
        <taxon>Embryophyta</taxon>
        <taxon>Tracheophyta</taxon>
        <taxon>Spermatophyta</taxon>
        <taxon>Magnoliopsida</taxon>
        <taxon>eudicotyledons</taxon>
        <taxon>Gunneridae</taxon>
        <taxon>Pentapetalae</taxon>
        <taxon>rosids</taxon>
        <taxon>fabids</taxon>
        <taxon>Malpighiales</taxon>
        <taxon>Rhizophoraceae</taxon>
        <taxon>Rhizophora</taxon>
    </lineage>
</organism>
<name>A0A2P2PRC6_RHIMU</name>
<sequence length="43" mass="4942">MEEKTCGENLQKRQMTQKRYDVKACLCVCICEINEGNPNYVAS</sequence>